<dbReference type="HAMAP" id="MF_01032">
    <property type="entry name" value="LeuD_type2"/>
    <property type="match status" value="1"/>
</dbReference>
<dbReference type="SUPFAM" id="SSF52016">
    <property type="entry name" value="LeuD/IlvD-like"/>
    <property type="match status" value="1"/>
</dbReference>
<accession>A0A1T4MR66</accession>
<comment type="catalytic activity">
    <reaction evidence="3">
        <text>(2R,3S)-3-isopropylmalate = (2S)-2-isopropylmalate</text>
        <dbReference type="Rhea" id="RHEA:32287"/>
        <dbReference type="ChEBI" id="CHEBI:1178"/>
        <dbReference type="ChEBI" id="CHEBI:35121"/>
        <dbReference type="EC" id="4.2.1.33"/>
    </reaction>
</comment>
<dbReference type="PANTHER" id="PTHR43345">
    <property type="entry name" value="3-ISOPROPYLMALATE DEHYDRATASE SMALL SUBUNIT 2-RELATED-RELATED"/>
    <property type="match status" value="1"/>
</dbReference>
<keyword evidence="3" id="KW-0100">Branched-chain amino acid biosynthesis</keyword>
<evidence type="ECO:0000256" key="3">
    <source>
        <dbReference type="HAMAP-Rule" id="MF_01032"/>
    </source>
</evidence>
<feature type="domain" description="Aconitase A/isopropylmalate dehydratase small subunit swivel" evidence="4">
    <location>
        <begin position="39"/>
        <end position="101"/>
    </location>
</feature>
<keyword evidence="3" id="KW-0028">Amino-acid biosynthesis</keyword>
<dbReference type="CDD" id="cd01577">
    <property type="entry name" value="IPMI_Swivel"/>
    <property type="match status" value="1"/>
</dbReference>
<dbReference type="PANTHER" id="PTHR43345:SF2">
    <property type="entry name" value="3-ISOPROPYLMALATE DEHYDRATASE SMALL SUBUNIT 1"/>
    <property type="match status" value="1"/>
</dbReference>
<evidence type="ECO:0000313" key="5">
    <source>
        <dbReference type="EMBL" id="SJZ69453.1"/>
    </source>
</evidence>
<evidence type="ECO:0000313" key="6">
    <source>
        <dbReference type="Proteomes" id="UP000196365"/>
    </source>
</evidence>
<dbReference type="InterPro" id="IPR050075">
    <property type="entry name" value="LeuD"/>
</dbReference>
<sequence length="165" mass="18581">MEIQGKVFKYGNHIDTDVIIPARYLNTSDPKELAKHCMEDIDQNFIKEVQQGDFIVAQENFGCGSSREHAPIAIKASGISCVIADSFARIFYRNTFNIGLPILESENACKNIKYGDILSVDLTKGIIKNITKDELYYAQPIPKFMQEMINIGGLVNYVKKKLNSK</sequence>
<proteinExistence type="inferred from homology"/>
<keyword evidence="2 3" id="KW-0456">Lyase</keyword>
<dbReference type="UniPathway" id="UPA00048">
    <property type="reaction ID" value="UER00071"/>
</dbReference>
<evidence type="ECO:0000256" key="2">
    <source>
        <dbReference type="ARBA" id="ARBA00023239"/>
    </source>
</evidence>
<dbReference type="Gene3D" id="3.20.19.10">
    <property type="entry name" value="Aconitase, domain 4"/>
    <property type="match status" value="1"/>
</dbReference>
<evidence type="ECO:0000256" key="1">
    <source>
        <dbReference type="ARBA" id="ARBA00009869"/>
    </source>
</evidence>
<reference evidence="5 6" key="1">
    <citation type="submission" date="2017-02" db="EMBL/GenBank/DDBJ databases">
        <authorList>
            <person name="Peterson S.W."/>
        </authorList>
    </citation>
    <scope>NUCLEOTIDE SEQUENCE [LARGE SCALE GENOMIC DNA]</scope>
    <source>
        <strain evidence="5 6">DSM 15102</strain>
    </source>
</reference>
<dbReference type="EMBL" id="FUWV01000008">
    <property type="protein sequence ID" value="SJZ69453.1"/>
    <property type="molecule type" value="Genomic_DNA"/>
</dbReference>
<organism evidence="5 6">
    <name type="scientific">Garciella nitratireducens DSM 15102</name>
    <dbReference type="NCBI Taxonomy" id="1121911"/>
    <lineage>
        <taxon>Bacteria</taxon>
        <taxon>Bacillati</taxon>
        <taxon>Bacillota</taxon>
        <taxon>Clostridia</taxon>
        <taxon>Eubacteriales</taxon>
        <taxon>Eubacteriaceae</taxon>
        <taxon>Garciella</taxon>
    </lineage>
</organism>
<gene>
    <name evidence="3" type="primary">leuD</name>
    <name evidence="5" type="ORF">SAMN02745973_01412</name>
</gene>
<dbReference type="NCBIfam" id="TIGR02084">
    <property type="entry name" value="leud"/>
    <property type="match status" value="1"/>
</dbReference>
<dbReference type="NCBIfam" id="TIGR02087">
    <property type="entry name" value="LEUD_arch"/>
    <property type="match status" value="1"/>
</dbReference>
<keyword evidence="6" id="KW-1185">Reference proteome</keyword>
<dbReference type="EC" id="4.2.1.33" evidence="3"/>
<dbReference type="OrthoDB" id="9777465at2"/>
<evidence type="ECO:0000259" key="4">
    <source>
        <dbReference type="Pfam" id="PF00694"/>
    </source>
</evidence>
<dbReference type="Pfam" id="PF00694">
    <property type="entry name" value="Aconitase_C"/>
    <property type="match status" value="1"/>
</dbReference>
<dbReference type="InterPro" id="IPR000573">
    <property type="entry name" value="AconitaseA/IPMdHydase_ssu_swvl"/>
</dbReference>
<dbReference type="GO" id="GO:0009098">
    <property type="term" value="P:L-leucine biosynthetic process"/>
    <property type="evidence" value="ECO:0007669"/>
    <property type="project" value="UniProtKB-UniRule"/>
</dbReference>
<comment type="subunit">
    <text evidence="3">Heterodimer of LeuC and LeuD.</text>
</comment>
<dbReference type="InterPro" id="IPR015928">
    <property type="entry name" value="Aconitase/3IPM_dehydase_swvl"/>
</dbReference>
<comment type="similarity">
    <text evidence="1 3">Belongs to the LeuD family. LeuD type 2 subfamily.</text>
</comment>
<dbReference type="Proteomes" id="UP000196365">
    <property type="component" value="Unassembled WGS sequence"/>
</dbReference>
<dbReference type="AlphaFoldDB" id="A0A1T4MR66"/>
<dbReference type="InterPro" id="IPR033940">
    <property type="entry name" value="IPMI_Swivel"/>
</dbReference>
<dbReference type="InterPro" id="IPR011824">
    <property type="entry name" value="LeuD/DmdB_bac"/>
</dbReference>
<name>A0A1T4MR66_9FIRM</name>
<comment type="function">
    <text evidence="3">Catalyzes the isomerization between 2-isopropylmalate and 3-isopropylmalate, via the formation of 2-isopropylmaleate.</text>
</comment>
<protein>
    <recommendedName>
        <fullName evidence="3">3-isopropylmalate dehydratase small subunit</fullName>
        <ecNumber evidence="3">4.2.1.33</ecNumber>
    </recommendedName>
    <alternativeName>
        <fullName evidence="3">Alpha-IPM isomerase</fullName>
        <shortName evidence="3">IPMI</shortName>
    </alternativeName>
    <alternativeName>
        <fullName evidence="3">Isopropylmalate isomerase</fullName>
    </alternativeName>
</protein>
<comment type="pathway">
    <text evidence="3">Amino-acid biosynthesis; L-leucine biosynthesis; L-leucine from 3-methyl-2-oxobutanoate: step 2/4.</text>
</comment>
<keyword evidence="3" id="KW-0432">Leucine biosynthesis</keyword>
<dbReference type="InterPro" id="IPR011827">
    <property type="entry name" value="LeuD_type2/HacB/DmdB"/>
</dbReference>
<dbReference type="GO" id="GO:0003861">
    <property type="term" value="F:3-isopropylmalate dehydratase activity"/>
    <property type="evidence" value="ECO:0007669"/>
    <property type="project" value="UniProtKB-UniRule"/>
</dbReference>
<dbReference type="RefSeq" id="WP_087678843.1">
    <property type="nucleotide sequence ID" value="NZ_FUWV01000008.1"/>
</dbReference>
<dbReference type="FunFam" id="3.20.19.10:FF:000007">
    <property type="entry name" value="Isopropylmalate/citramalate isomerase small subunit"/>
    <property type="match status" value="1"/>
</dbReference>